<feature type="compositionally biased region" description="Basic and acidic residues" evidence="1">
    <location>
        <begin position="551"/>
        <end position="562"/>
    </location>
</feature>
<feature type="compositionally biased region" description="Basic residues" evidence="1">
    <location>
        <begin position="41"/>
        <end position="59"/>
    </location>
</feature>
<evidence type="ECO:0000256" key="1">
    <source>
        <dbReference type="SAM" id="MobiDB-lite"/>
    </source>
</evidence>
<feature type="region of interest" description="Disordered" evidence="1">
    <location>
        <begin position="1"/>
        <end position="89"/>
    </location>
</feature>
<dbReference type="eggNOG" id="ENOG502SIM6">
    <property type="taxonomic scope" value="Eukaryota"/>
</dbReference>
<dbReference type="EMBL" id="JMSE01000217">
    <property type="protein sequence ID" value="KDN71250.1"/>
    <property type="molecule type" value="Genomic_DNA"/>
</dbReference>
<feature type="compositionally biased region" description="Polar residues" evidence="1">
    <location>
        <begin position="1"/>
        <end position="13"/>
    </location>
</feature>
<reference evidence="3" key="1">
    <citation type="journal article" date="2014" name="Genome Announc.">
        <title>Draft genome sequence of Colletotrichum sublineola, a destructive pathogen of cultivated sorghum.</title>
        <authorList>
            <person name="Baroncelli R."/>
            <person name="Sanz-Martin J.M."/>
            <person name="Rech G.E."/>
            <person name="Sukno S.A."/>
            <person name="Thon M.R."/>
        </authorList>
    </citation>
    <scope>NUCLEOTIDE SEQUENCE [LARGE SCALE GENOMIC DNA]</scope>
    <source>
        <strain evidence="3">TX430BB</strain>
    </source>
</reference>
<dbReference type="Proteomes" id="UP000027238">
    <property type="component" value="Unassembled WGS sequence"/>
</dbReference>
<name>A0A066XZ75_COLSU</name>
<protein>
    <submittedName>
        <fullName evidence="2">Uncharacterized protein</fullName>
    </submittedName>
</protein>
<comment type="caution">
    <text evidence="2">The sequence shown here is derived from an EMBL/GenBank/DDBJ whole genome shotgun (WGS) entry which is preliminary data.</text>
</comment>
<dbReference type="STRING" id="1173701.A0A066XZ75"/>
<keyword evidence="3" id="KW-1185">Reference proteome</keyword>
<dbReference type="HOGENOM" id="CLU_413873_0_0_1"/>
<evidence type="ECO:0000313" key="2">
    <source>
        <dbReference type="EMBL" id="KDN71250.1"/>
    </source>
</evidence>
<feature type="compositionally biased region" description="Basic and acidic residues" evidence="1">
    <location>
        <begin position="76"/>
        <end position="89"/>
    </location>
</feature>
<accession>A0A066XZ75</accession>
<organism evidence="2 3">
    <name type="scientific">Colletotrichum sublineola</name>
    <name type="common">Sorghum anthracnose fungus</name>
    <dbReference type="NCBI Taxonomy" id="1173701"/>
    <lineage>
        <taxon>Eukaryota</taxon>
        <taxon>Fungi</taxon>
        <taxon>Dikarya</taxon>
        <taxon>Ascomycota</taxon>
        <taxon>Pezizomycotina</taxon>
        <taxon>Sordariomycetes</taxon>
        <taxon>Hypocreomycetidae</taxon>
        <taxon>Glomerellales</taxon>
        <taxon>Glomerellaceae</taxon>
        <taxon>Colletotrichum</taxon>
        <taxon>Colletotrichum graminicola species complex</taxon>
    </lineage>
</organism>
<dbReference type="OMA" id="ALRCCIN"/>
<sequence>MNSYPSSNQSVIESPSSVARRGRRRFVRPPLVAARGSSPPHARKRQMTKTTTPKHHSIPHSHNPQDPQPLLPPHMMTDDERKEPKPLRLEDLPPEILASVVAYCEGGLPTPQDGDPDHVATETTSISTAAVLTAPVSHPAPPSSTPPPRDLATIRNLRLTNRLLAAIAAPHLVRVLDVAMTPASLARLDAVSRHPAISAGVRRLRVSFATYPAPLAADPAEFARFAVRALLAEAVRADRAAALPRDDLAKHRARVQEWMRPGAGQSSPFLGDAFTEYVRRYEACVAVRAGFGPAVARATARMRHLTDLEVNDKVAQGPRGRWHAKHPPRRENDHLIDDSALAELLALPMPWEDAAGYTWGTSAAGDCHPVEALRELLADVGRLGVRLTRLVVDLTPPARYHGLACTDEAERAHITHAVRDVRAAVFALRPANEVLREGGPPAWPPRGPAELEALGSFASAALASEALEDADLDFGALRRENQDLWALGTILGAAPRGWRSLRRLVLRSACLSADDLGVLVGERLASLSLCVPHLTAGSWAEVLEMLRGRADPERSKGHRDGTPLELDALTSPTGGEAETMTSAQYDGVFSQPRGWALYEAQISGEPVLSAAVRFVSHLQEENPVRAVL</sequence>
<gene>
    <name evidence="2" type="ORF">CSUB01_08819</name>
</gene>
<proteinExistence type="predicted"/>
<dbReference type="OrthoDB" id="3759773at2759"/>
<dbReference type="AlphaFoldDB" id="A0A066XZ75"/>
<evidence type="ECO:0000313" key="3">
    <source>
        <dbReference type="Proteomes" id="UP000027238"/>
    </source>
</evidence>
<feature type="region of interest" description="Disordered" evidence="1">
    <location>
        <begin position="551"/>
        <end position="577"/>
    </location>
</feature>